<dbReference type="InterPro" id="IPR049341">
    <property type="entry name" value="TRADD-like_N"/>
</dbReference>
<proteinExistence type="predicted"/>
<keyword evidence="3" id="KW-1185">Reference proteome</keyword>
<evidence type="ECO:0000313" key="2">
    <source>
        <dbReference type="EMBL" id="MBD2694835.1"/>
    </source>
</evidence>
<dbReference type="EMBL" id="JACJTQ010000063">
    <property type="protein sequence ID" value="MBD2694835.1"/>
    <property type="molecule type" value="Genomic_DNA"/>
</dbReference>
<organism evidence="2 3">
    <name type="scientific">Anabaena catenula FACHB-362</name>
    <dbReference type="NCBI Taxonomy" id="2692877"/>
    <lineage>
        <taxon>Bacteria</taxon>
        <taxon>Bacillati</taxon>
        <taxon>Cyanobacteriota</taxon>
        <taxon>Cyanophyceae</taxon>
        <taxon>Nostocales</taxon>
        <taxon>Nostocaceae</taxon>
        <taxon>Anabaena</taxon>
    </lineage>
</organism>
<dbReference type="RefSeq" id="WP_190908961.1">
    <property type="nucleotide sequence ID" value="NZ_JACJTQ010000063.1"/>
</dbReference>
<protein>
    <submittedName>
        <fullName evidence="2">Pentapeptide repeat-containing protein</fullName>
    </submittedName>
</protein>
<dbReference type="SUPFAM" id="SSF141571">
    <property type="entry name" value="Pentapeptide repeat-like"/>
    <property type="match status" value="3"/>
</dbReference>
<dbReference type="Pfam" id="PF00805">
    <property type="entry name" value="Pentapeptide"/>
    <property type="match status" value="7"/>
</dbReference>
<name>A0ABR8JBI8_9NOST</name>
<dbReference type="InterPro" id="IPR001646">
    <property type="entry name" value="5peptide_repeat"/>
</dbReference>
<evidence type="ECO:0000259" key="1">
    <source>
        <dbReference type="Pfam" id="PF20694"/>
    </source>
</evidence>
<accession>A0ABR8JBI8</accession>
<feature type="domain" description="TRADD-like N-terminal" evidence="1">
    <location>
        <begin position="152"/>
        <end position="197"/>
    </location>
</feature>
<comment type="caution">
    <text evidence="2">The sequence shown here is derived from an EMBL/GenBank/DDBJ whole genome shotgun (WGS) entry which is preliminary data.</text>
</comment>
<dbReference type="Proteomes" id="UP000660381">
    <property type="component" value="Unassembled WGS sequence"/>
</dbReference>
<evidence type="ECO:0000313" key="3">
    <source>
        <dbReference type="Proteomes" id="UP000660381"/>
    </source>
</evidence>
<dbReference type="Pfam" id="PF20694">
    <property type="entry name" value="TRADD-like_N"/>
    <property type="match status" value="1"/>
</dbReference>
<dbReference type="InterPro" id="IPR051082">
    <property type="entry name" value="Pentapeptide-BTB/POZ_domain"/>
</dbReference>
<dbReference type="Gene3D" id="2.160.20.80">
    <property type="entry name" value="E3 ubiquitin-protein ligase SopA"/>
    <property type="match status" value="3"/>
</dbReference>
<reference evidence="2 3" key="1">
    <citation type="journal article" date="2020" name="ISME J.">
        <title>Comparative genomics reveals insights into cyanobacterial evolution and habitat adaptation.</title>
        <authorList>
            <person name="Chen M.Y."/>
            <person name="Teng W.K."/>
            <person name="Zhao L."/>
            <person name="Hu C.X."/>
            <person name="Zhou Y.K."/>
            <person name="Han B.P."/>
            <person name="Song L.R."/>
            <person name="Shu W.S."/>
        </authorList>
    </citation>
    <scope>NUCLEOTIDE SEQUENCE [LARGE SCALE GENOMIC DNA]</scope>
    <source>
        <strain evidence="2 3">FACHB-362</strain>
    </source>
</reference>
<dbReference type="PANTHER" id="PTHR14136:SF17">
    <property type="entry name" value="BTB_POZ DOMAIN-CONTAINING PROTEIN KCTD9"/>
    <property type="match status" value="1"/>
</dbReference>
<dbReference type="PANTHER" id="PTHR14136">
    <property type="entry name" value="BTB_POZ DOMAIN-CONTAINING PROTEIN KCTD9"/>
    <property type="match status" value="1"/>
</dbReference>
<gene>
    <name evidence="2" type="ORF">H6G68_24390</name>
</gene>
<sequence length="624" mass="66858">MGKRSFRATAAGVEKLSQAFEKYGKTQDCLASFPSENSNRDKRNQITCSRQTVNKFLTGKPISKELFISLCNELNLNWQDIAELESEQDNNSWTVPSMNRPLSNIPITEGTGVVTLAEEPNNAKTFITFDTINGQVVITIPGDINSFLQNSEQQNIWLEAVKRSSGDKNATISKIEKGSIKITFNVSPDGIKKLEEEPNKIILVARIISRAKGEKLDLSDTDLSGVDLSGVDLSGINFSCADLRNANLENANLANADLDCADLSGANLRGANLNNTGFSDAIVEQAKFSNNSDISSEIKQNLIGQGAIFEDDLTVVQAHTSSKNPISFKLVFANLIRGNWSATFQLITKLNHSNLKGANLRGADLESADLRGADLESADLRGADLESAILIGAILRGAILRSANLRSANLGSADLGSADLISANLRSANLRSANLGSADLISANLRSADLRGADLESAILITANLKSANLENANLRSAILIGANLESAILIGANLESADSRSANLNGAILISANLLFAKLFRANLESAILESANLENANLFRANLENANLSRANLENANLLFANLSGANLLFANLESADLREAKVENARFGYNPGITENAKRDLKRRGAIFEDSPGDRAGVSAR</sequence>